<dbReference type="RefSeq" id="WP_008515693.1">
    <property type="nucleotide sequence ID" value="NZ_ACJM01000005.1"/>
</dbReference>
<reference evidence="2 3" key="1">
    <citation type="submission" date="2009-02" db="EMBL/GenBank/DDBJ databases">
        <title>Sequencing of the draft genome and assembly of Dethiobacter alkaliphilus AHT 1.</title>
        <authorList>
            <consortium name="US DOE Joint Genome Institute (JGI-PGF)"/>
            <person name="Lucas S."/>
            <person name="Copeland A."/>
            <person name="Lapidus A."/>
            <person name="Glavina del Rio T."/>
            <person name="Dalin E."/>
            <person name="Tice H."/>
            <person name="Bruce D."/>
            <person name="Goodwin L."/>
            <person name="Pitluck S."/>
            <person name="Larimer F."/>
            <person name="Land M.L."/>
            <person name="Hauser L."/>
            <person name="Muyzer G."/>
        </authorList>
    </citation>
    <scope>NUCLEOTIDE SEQUENCE [LARGE SCALE GENOMIC DNA]</scope>
    <source>
        <strain evidence="2 3">AHT 1</strain>
    </source>
</reference>
<comment type="caution">
    <text evidence="2">The sequence shown here is derived from an EMBL/GenBank/DDBJ whole genome shotgun (WGS) entry which is preliminary data.</text>
</comment>
<protein>
    <recommendedName>
        <fullName evidence="4">DUF5317 domain-containing protein</fullName>
    </recommendedName>
</protein>
<organism evidence="2 3">
    <name type="scientific">Dethiobacter alkaliphilus AHT 1</name>
    <dbReference type="NCBI Taxonomy" id="555088"/>
    <lineage>
        <taxon>Bacteria</taxon>
        <taxon>Bacillati</taxon>
        <taxon>Bacillota</taxon>
        <taxon>Dethiobacteria</taxon>
        <taxon>Dethiobacterales</taxon>
        <taxon>Dethiobacteraceae</taxon>
        <taxon>Dethiobacter</taxon>
    </lineage>
</organism>
<dbReference type="OrthoDB" id="37447at2"/>
<dbReference type="Proteomes" id="UP000006443">
    <property type="component" value="Unassembled WGS sequence"/>
</dbReference>
<gene>
    <name evidence="2" type="ORF">DealDRAFT_1144</name>
</gene>
<dbReference type="Pfam" id="PF17248">
    <property type="entry name" value="DUF5317"/>
    <property type="match status" value="1"/>
</dbReference>
<accession>C0GF85</accession>
<feature type="transmembrane region" description="Helical" evidence="1">
    <location>
        <begin position="60"/>
        <end position="79"/>
    </location>
</feature>
<dbReference type="STRING" id="555088.DealDRAFT_1144"/>
<sequence>MIVLGILLAVVVGLLRGGKLARLGDVSLKAMPLVWVALVMRALVGVVENAGFTYAPGLQIAAYILFFYAVWLNLAQPGIKLFGLGSLLNFVVIAANGGRMPVSADAIAAAGGSGTPTGTHVLLTEGTRLWFLADVIALPRISPVAQVISVGDILIVMGVFLFIQRRMVGEEEPAVLVSAKK</sequence>
<feature type="transmembrane region" description="Helical" evidence="1">
    <location>
        <begin position="144"/>
        <end position="163"/>
    </location>
</feature>
<keyword evidence="1" id="KW-0472">Membrane</keyword>
<evidence type="ECO:0000256" key="1">
    <source>
        <dbReference type="SAM" id="Phobius"/>
    </source>
</evidence>
<proteinExistence type="predicted"/>
<name>C0GF85_DETAL</name>
<dbReference type="eggNOG" id="ENOG5030JTI">
    <property type="taxonomic scope" value="Bacteria"/>
</dbReference>
<evidence type="ECO:0000313" key="3">
    <source>
        <dbReference type="Proteomes" id="UP000006443"/>
    </source>
</evidence>
<dbReference type="AlphaFoldDB" id="C0GF85"/>
<dbReference type="InterPro" id="IPR035168">
    <property type="entry name" value="DUF5317"/>
</dbReference>
<keyword evidence="1" id="KW-0812">Transmembrane</keyword>
<keyword evidence="1" id="KW-1133">Transmembrane helix</keyword>
<keyword evidence="3" id="KW-1185">Reference proteome</keyword>
<dbReference type="EMBL" id="ACJM01000005">
    <property type="protein sequence ID" value="EEG77845.1"/>
    <property type="molecule type" value="Genomic_DNA"/>
</dbReference>
<evidence type="ECO:0008006" key="4">
    <source>
        <dbReference type="Google" id="ProtNLM"/>
    </source>
</evidence>
<evidence type="ECO:0000313" key="2">
    <source>
        <dbReference type="EMBL" id="EEG77845.1"/>
    </source>
</evidence>